<keyword evidence="3" id="KW-1185">Reference proteome</keyword>
<proteinExistence type="predicted"/>
<evidence type="ECO:0000256" key="1">
    <source>
        <dbReference type="SAM" id="MobiDB-lite"/>
    </source>
</evidence>
<dbReference type="Proteomes" id="UP000185639">
    <property type="component" value="Unassembled WGS sequence"/>
</dbReference>
<feature type="compositionally biased region" description="Acidic residues" evidence="1">
    <location>
        <begin position="324"/>
        <end position="334"/>
    </location>
</feature>
<dbReference type="OrthoDB" id="6116802at2"/>
<gene>
    <name evidence="2" type="ORF">SAMN05421686_104304</name>
</gene>
<feature type="compositionally biased region" description="Polar residues" evidence="1">
    <location>
        <begin position="309"/>
        <end position="319"/>
    </location>
</feature>
<name>A0A1N7LYP5_9GAMM</name>
<accession>A0A1N7LYP5</accession>
<dbReference type="AlphaFoldDB" id="A0A1N7LYP5"/>
<dbReference type="EMBL" id="FTOH01000004">
    <property type="protein sequence ID" value="SIS78937.1"/>
    <property type="molecule type" value="Genomic_DNA"/>
</dbReference>
<feature type="compositionally biased region" description="Basic and acidic residues" evidence="1">
    <location>
        <begin position="346"/>
        <end position="358"/>
    </location>
</feature>
<dbReference type="Gene3D" id="3.30.70.1290">
    <property type="entry name" value="Transposase IS200-like"/>
    <property type="match status" value="1"/>
</dbReference>
<evidence type="ECO:0000313" key="2">
    <source>
        <dbReference type="EMBL" id="SIS78937.1"/>
    </source>
</evidence>
<reference evidence="3" key="1">
    <citation type="submission" date="2017-01" db="EMBL/GenBank/DDBJ databases">
        <authorList>
            <person name="Varghese N."/>
            <person name="Submissions S."/>
        </authorList>
    </citation>
    <scope>NUCLEOTIDE SEQUENCE [LARGE SCALE GENOMIC DNA]</scope>
    <source>
        <strain evidence="3">DSM 24913</strain>
    </source>
</reference>
<dbReference type="InterPro" id="IPR036515">
    <property type="entry name" value="Transposase_17_sf"/>
</dbReference>
<dbReference type="GO" id="GO:0003677">
    <property type="term" value="F:DNA binding"/>
    <property type="evidence" value="ECO:0007669"/>
    <property type="project" value="InterPro"/>
</dbReference>
<dbReference type="STRING" id="484498.SAMN05421686_104304"/>
<evidence type="ECO:0000313" key="3">
    <source>
        <dbReference type="Proteomes" id="UP000185639"/>
    </source>
</evidence>
<protein>
    <submittedName>
        <fullName evidence="2">Uncharacterized protein</fullName>
    </submittedName>
</protein>
<dbReference type="GO" id="GO:0006313">
    <property type="term" value="P:DNA transposition"/>
    <property type="evidence" value="ECO:0007669"/>
    <property type="project" value="InterPro"/>
</dbReference>
<dbReference type="RefSeq" id="WP_076515142.1">
    <property type="nucleotide sequence ID" value="NZ_CAJWBH010000006.1"/>
</dbReference>
<feature type="region of interest" description="Disordered" evidence="1">
    <location>
        <begin position="306"/>
        <end position="358"/>
    </location>
</feature>
<organism evidence="2 3">
    <name type="scientific">Thalassolituus maritimus</name>
    <dbReference type="NCBI Taxonomy" id="484498"/>
    <lineage>
        <taxon>Bacteria</taxon>
        <taxon>Pseudomonadati</taxon>
        <taxon>Pseudomonadota</taxon>
        <taxon>Gammaproteobacteria</taxon>
        <taxon>Oceanospirillales</taxon>
        <taxon>Oceanospirillaceae</taxon>
        <taxon>Thalassolituus</taxon>
    </lineage>
</organism>
<dbReference type="GO" id="GO:0004803">
    <property type="term" value="F:transposase activity"/>
    <property type="evidence" value="ECO:0007669"/>
    <property type="project" value="InterPro"/>
</dbReference>
<sequence length="358" mass="40636">MDNRQKTLHGPGIYYFRLTGARQQAIFRSVFEYDYAAQLLSHIEGSTLLAYVFFDHEIHCVLDCQRDWPGIIDDIRDAFTDQHERLWDAHKAVISEEISPVLVDEQACLADLIITLHQLPVSRNLVPDASMYSWSSDHHYRSLNPPGWIDCGRMLNQLCQTRHNRSLRYESLMNTPHVTQLNLNESNHPEFLLFGRPALAEKQQARAEMNQPGRSANELKRLRDDALQLIAGRFGITLESLQDSSFRRQYQRLMPLVAWLLEKRQLSNETIAELLDEDEGTIPFWLRGIPADHPQSLLDKLSALWSPADSPSASPQNQLPADTPTDDASADSEENGSIAPADTAEDADKPESKDVVNQ</sequence>